<dbReference type="Pfam" id="PF01740">
    <property type="entry name" value="STAS"/>
    <property type="match status" value="1"/>
</dbReference>
<evidence type="ECO:0000256" key="1">
    <source>
        <dbReference type="ARBA" id="ARBA00009013"/>
    </source>
</evidence>
<comment type="similarity">
    <text evidence="1 2">Belongs to the anti-sigma-factor antagonist family.</text>
</comment>
<dbReference type="NCBIfam" id="TIGR00377">
    <property type="entry name" value="ant_ant_sig"/>
    <property type="match status" value="1"/>
</dbReference>
<dbReference type="AlphaFoldDB" id="A0A1Y4LAJ1"/>
<name>A0A1Y4LAJ1_9FIRM</name>
<feature type="domain" description="STAS" evidence="3">
    <location>
        <begin position="12"/>
        <end position="112"/>
    </location>
</feature>
<dbReference type="SUPFAM" id="SSF52091">
    <property type="entry name" value="SpoIIaa-like"/>
    <property type="match status" value="1"/>
</dbReference>
<comment type="caution">
    <text evidence="4">The sequence shown here is derived from an EMBL/GenBank/DDBJ whole genome shotgun (WGS) entry which is preliminary data.</text>
</comment>
<evidence type="ECO:0000256" key="2">
    <source>
        <dbReference type="RuleBase" id="RU003749"/>
    </source>
</evidence>
<evidence type="ECO:0000313" key="4">
    <source>
        <dbReference type="EMBL" id="OUP53737.1"/>
    </source>
</evidence>
<proteinExistence type="inferred from homology"/>
<sequence>MQIIHEREGTNLVVYLVDELDQHSARTVIDALDRIVTLYPEESIILDLSRLTFMDSSGLAVAVNLYRSLEHSGRTLTIRHTPPQAMRVFRAAHLERKIQFIDQAGEGAVCRS</sequence>
<dbReference type="PANTHER" id="PTHR33495:SF2">
    <property type="entry name" value="ANTI-SIGMA FACTOR ANTAGONIST TM_1081-RELATED"/>
    <property type="match status" value="1"/>
</dbReference>
<dbReference type="Proteomes" id="UP000195897">
    <property type="component" value="Unassembled WGS sequence"/>
</dbReference>
<dbReference type="Gene3D" id="3.30.750.24">
    <property type="entry name" value="STAS domain"/>
    <property type="match status" value="1"/>
</dbReference>
<dbReference type="GO" id="GO:0043856">
    <property type="term" value="F:anti-sigma factor antagonist activity"/>
    <property type="evidence" value="ECO:0007669"/>
    <property type="project" value="InterPro"/>
</dbReference>
<organism evidence="4 5">
    <name type="scientific">Butyricicoccus pullicaecorum</name>
    <dbReference type="NCBI Taxonomy" id="501571"/>
    <lineage>
        <taxon>Bacteria</taxon>
        <taxon>Bacillati</taxon>
        <taxon>Bacillota</taxon>
        <taxon>Clostridia</taxon>
        <taxon>Eubacteriales</taxon>
        <taxon>Butyricicoccaceae</taxon>
        <taxon>Butyricicoccus</taxon>
    </lineage>
</organism>
<protein>
    <recommendedName>
        <fullName evidence="2">Anti-sigma factor antagonist</fullName>
    </recommendedName>
</protein>
<dbReference type="PANTHER" id="PTHR33495">
    <property type="entry name" value="ANTI-SIGMA FACTOR ANTAGONIST TM_1081-RELATED-RELATED"/>
    <property type="match status" value="1"/>
</dbReference>
<dbReference type="InterPro" id="IPR036513">
    <property type="entry name" value="STAS_dom_sf"/>
</dbReference>
<dbReference type="RefSeq" id="WP_087371033.1">
    <property type="nucleotide sequence ID" value="NZ_NFKK01000003.1"/>
</dbReference>
<dbReference type="CDD" id="cd07043">
    <property type="entry name" value="STAS_anti-anti-sigma_factors"/>
    <property type="match status" value="1"/>
</dbReference>
<reference evidence="5" key="1">
    <citation type="submission" date="2017-04" db="EMBL/GenBank/DDBJ databases">
        <title>Function of individual gut microbiota members based on whole genome sequencing of pure cultures obtained from chicken caecum.</title>
        <authorList>
            <person name="Medvecky M."/>
            <person name="Cejkova D."/>
            <person name="Polansky O."/>
            <person name="Karasova D."/>
            <person name="Kubasova T."/>
            <person name="Cizek A."/>
            <person name="Rychlik I."/>
        </authorList>
    </citation>
    <scope>NUCLEOTIDE SEQUENCE [LARGE SCALE GENOMIC DNA]</scope>
    <source>
        <strain evidence="5">An180</strain>
    </source>
</reference>
<evidence type="ECO:0000313" key="5">
    <source>
        <dbReference type="Proteomes" id="UP000195897"/>
    </source>
</evidence>
<dbReference type="PROSITE" id="PS50801">
    <property type="entry name" value="STAS"/>
    <property type="match status" value="1"/>
</dbReference>
<dbReference type="InterPro" id="IPR003658">
    <property type="entry name" value="Anti-sigma_ant"/>
</dbReference>
<dbReference type="EMBL" id="NFKK01000003">
    <property type="protein sequence ID" value="OUP53737.1"/>
    <property type="molecule type" value="Genomic_DNA"/>
</dbReference>
<accession>A0A1Y4LAJ1</accession>
<dbReference type="InterPro" id="IPR002645">
    <property type="entry name" value="STAS_dom"/>
</dbReference>
<gene>
    <name evidence="4" type="ORF">B5F17_03900</name>
</gene>
<evidence type="ECO:0000259" key="3">
    <source>
        <dbReference type="PROSITE" id="PS50801"/>
    </source>
</evidence>